<keyword evidence="3" id="KW-0479">Metal-binding</keyword>
<dbReference type="InterPro" id="IPR036291">
    <property type="entry name" value="NAD(P)-bd_dom_sf"/>
</dbReference>
<sequence>MSDSASALWYVAPHRAEIRPAAAPAPAAGELRVRALTSGISRGTESLIWSGRVPDSERERMRGPHQEGDFPFPVKYGYQMVGVVEDGPAELAGRTVFCLHPHQTRFTIPASEALPVPDTVPPARAVLAANMETALNACWDAAPRPGDRIAVVGGGVVGCLVAWLCGRMPGTAVTLIDIDPGRAAVATALGIACADPDHAPAGCDLVFHASASAAGLSTAIGCAGFEATVVELSWYGEAPVAVPLGGAFHSQRLTILGSQVGSVAPARRPRWPYRRRLELALSLLADERLDALLSGETPFASLPAALPALLDRPGALCHRVTYP</sequence>
<dbReference type="InterPro" id="IPR011032">
    <property type="entry name" value="GroES-like_sf"/>
</dbReference>
<dbReference type="SUPFAM" id="SSF50129">
    <property type="entry name" value="GroES-like"/>
    <property type="match status" value="1"/>
</dbReference>
<comment type="cofactor">
    <cofactor evidence="1">
        <name>Zn(2+)</name>
        <dbReference type="ChEBI" id="CHEBI:29105"/>
    </cofactor>
</comment>
<dbReference type="PANTHER" id="PTHR43350">
    <property type="entry name" value="NAD-DEPENDENT ALCOHOL DEHYDROGENASE"/>
    <property type="match status" value="1"/>
</dbReference>
<keyword evidence="4" id="KW-0862">Zinc</keyword>
<dbReference type="CDD" id="cd08255">
    <property type="entry name" value="2-desacetyl-2-hydroxyethyl_bacteriochlorophyllide_like"/>
    <property type="match status" value="1"/>
</dbReference>
<keyword evidence="5" id="KW-0560">Oxidoreductase</keyword>
<evidence type="ECO:0000256" key="2">
    <source>
        <dbReference type="ARBA" id="ARBA00008072"/>
    </source>
</evidence>
<dbReference type="EMBL" id="JABFDB010000002">
    <property type="protein sequence ID" value="NYZ19509.1"/>
    <property type="molecule type" value="Genomic_DNA"/>
</dbReference>
<gene>
    <name evidence="6" type="ORF">HND93_07285</name>
</gene>
<evidence type="ECO:0000256" key="1">
    <source>
        <dbReference type="ARBA" id="ARBA00001947"/>
    </source>
</evidence>
<reference evidence="6 7" key="1">
    <citation type="submission" date="2020-05" db="EMBL/GenBank/DDBJ databases">
        <title>Azospirillum oleiclasticum sp. nov, a nitrogen-fixing and heavy crude oil-emulsifying bacterium isolated from the crude oil of Yumen Oilfield.</title>
        <authorList>
            <person name="Wu D."/>
            <person name="Cai M."/>
            <person name="Zhang X."/>
        </authorList>
    </citation>
    <scope>NUCLEOTIDE SEQUENCE [LARGE SCALE GENOMIC DNA]</scope>
    <source>
        <strain evidence="6 7">ROY-1-1-2</strain>
    </source>
</reference>
<dbReference type="RefSeq" id="WP_180281248.1">
    <property type="nucleotide sequence ID" value="NZ_JABFDB010000002.1"/>
</dbReference>
<keyword evidence="7" id="KW-1185">Reference proteome</keyword>
<evidence type="ECO:0000256" key="5">
    <source>
        <dbReference type="ARBA" id="ARBA00023002"/>
    </source>
</evidence>
<comment type="caution">
    <text evidence="6">The sequence shown here is derived from an EMBL/GenBank/DDBJ whole genome shotgun (WGS) entry which is preliminary data.</text>
</comment>
<comment type="similarity">
    <text evidence="2">Belongs to the zinc-containing alcohol dehydrogenase family.</text>
</comment>
<dbReference type="Gene3D" id="3.90.180.10">
    <property type="entry name" value="Medium-chain alcohol dehydrogenases, catalytic domain"/>
    <property type="match status" value="2"/>
</dbReference>
<evidence type="ECO:0000256" key="3">
    <source>
        <dbReference type="ARBA" id="ARBA00022723"/>
    </source>
</evidence>
<name>A0ABX2T5M7_9PROT</name>
<evidence type="ECO:0000256" key="4">
    <source>
        <dbReference type="ARBA" id="ARBA00022833"/>
    </source>
</evidence>
<proteinExistence type="inferred from homology"/>
<dbReference type="Proteomes" id="UP000584642">
    <property type="component" value="Unassembled WGS sequence"/>
</dbReference>
<accession>A0ABX2T5M7</accession>
<dbReference type="PANTHER" id="PTHR43350:SF19">
    <property type="entry name" value="D-GULOSIDE 3-DEHYDROGENASE"/>
    <property type="match status" value="1"/>
</dbReference>
<dbReference type="SUPFAM" id="SSF51735">
    <property type="entry name" value="NAD(P)-binding Rossmann-fold domains"/>
    <property type="match status" value="1"/>
</dbReference>
<protein>
    <submittedName>
        <fullName evidence="6">Zinc-binding alcohol dehydrogenase</fullName>
    </submittedName>
</protein>
<evidence type="ECO:0000313" key="7">
    <source>
        <dbReference type="Proteomes" id="UP000584642"/>
    </source>
</evidence>
<dbReference type="Gene3D" id="3.40.50.720">
    <property type="entry name" value="NAD(P)-binding Rossmann-like Domain"/>
    <property type="match status" value="1"/>
</dbReference>
<evidence type="ECO:0000313" key="6">
    <source>
        <dbReference type="EMBL" id="NYZ19509.1"/>
    </source>
</evidence>
<organism evidence="6 7">
    <name type="scientific">Azospirillum oleiclasticum</name>
    <dbReference type="NCBI Taxonomy" id="2735135"/>
    <lineage>
        <taxon>Bacteria</taxon>
        <taxon>Pseudomonadati</taxon>
        <taxon>Pseudomonadota</taxon>
        <taxon>Alphaproteobacteria</taxon>
        <taxon>Rhodospirillales</taxon>
        <taxon>Azospirillaceae</taxon>
        <taxon>Azospirillum</taxon>
    </lineage>
</organism>